<evidence type="ECO:0000313" key="1">
    <source>
        <dbReference type="EMBL" id="GGM75578.1"/>
    </source>
</evidence>
<comment type="caution">
    <text evidence="1">The sequence shown here is derived from an EMBL/GenBank/DDBJ whole genome shotgun (WGS) entry which is preliminary data.</text>
</comment>
<accession>A0A8J3CCX2</accession>
<organism evidence="1 2">
    <name type="scientific">Longimycelium tulufanense</name>
    <dbReference type="NCBI Taxonomy" id="907463"/>
    <lineage>
        <taxon>Bacteria</taxon>
        <taxon>Bacillati</taxon>
        <taxon>Actinomycetota</taxon>
        <taxon>Actinomycetes</taxon>
        <taxon>Pseudonocardiales</taxon>
        <taxon>Pseudonocardiaceae</taxon>
        <taxon>Longimycelium</taxon>
    </lineage>
</organism>
<proteinExistence type="predicted"/>
<reference evidence="1" key="1">
    <citation type="journal article" date="2014" name="Int. J. Syst. Evol. Microbiol.">
        <title>Complete genome sequence of Corynebacterium casei LMG S-19264T (=DSM 44701T), isolated from a smear-ripened cheese.</title>
        <authorList>
            <consortium name="US DOE Joint Genome Institute (JGI-PGF)"/>
            <person name="Walter F."/>
            <person name="Albersmeier A."/>
            <person name="Kalinowski J."/>
            <person name="Ruckert C."/>
        </authorList>
    </citation>
    <scope>NUCLEOTIDE SEQUENCE</scope>
    <source>
        <strain evidence="1">CGMCC 4.5737</strain>
    </source>
</reference>
<reference evidence="1" key="2">
    <citation type="submission" date="2020-09" db="EMBL/GenBank/DDBJ databases">
        <authorList>
            <person name="Sun Q."/>
            <person name="Zhou Y."/>
        </authorList>
    </citation>
    <scope>NUCLEOTIDE SEQUENCE</scope>
    <source>
        <strain evidence="1">CGMCC 4.5737</strain>
    </source>
</reference>
<dbReference type="AlphaFoldDB" id="A0A8J3CCX2"/>
<dbReference type="RefSeq" id="WP_189061131.1">
    <property type="nucleotide sequence ID" value="NZ_BMMK01000035.1"/>
</dbReference>
<name>A0A8J3CCX2_9PSEU</name>
<dbReference type="EMBL" id="BMMK01000035">
    <property type="protein sequence ID" value="GGM75578.1"/>
    <property type="molecule type" value="Genomic_DNA"/>
</dbReference>
<evidence type="ECO:0000313" key="2">
    <source>
        <dbReference type="Proteomes" id="UP000637578"/>
    </source>
</evidence>
<gene>
    <name evidence="1" type="ORF">GCM10012275_52840</name>
</gene>
<protein>
    <submittedName>
        <fullName evidence="1">Uncharacterized protein</fullName>
    </submittedName>
</protein>
<keyword evidence="2" id="KW-1185">Reference proteome</keyword>
<sequence length="269" mass="29807">MTPAQFARLRRLLSLRLLETLAKLFLGLGSWRDADADRFVRQAVPLVFGAQRSLAALAATFVAAQASDALGRPIAPPGIPDEKAIDLRHSVDAAEVYRRPFVEARRGLAGGKTLDEAVQLGAVRLREIAEADLQQTYAHASQVAMERLPAGFRPRYWRRVLQGEENCALCVVASTQRYHVKDLNPIHPACDCQVRPILTREDPGQVIEPELLEQVHSAVEALTGKADRGARAPDYRQLLVQMTPEHGELGRMLVRPRDRFTGPDDLRAS</sequence>
<dbReference type="Proteomes" id="UP000637578">
    <property type="component" value="Unassembled WGS sequence"/>
</dbReference>